<dbReference type="RefSeq" id="WP_183510147.1">
    <property type="nucleotide sequence ID" value="NZ_BAABGK010000036.1"/>
</dbReference>
<dbReference type="Proteomes" id="UP000523000">
    <property type="component" value="Unassembled WGS sequence"/>
</dbReference>
<evidence type="ECO:0000313" key="3">
    <source>
        <dbReference type="Proteomes" id="UP000523000"/>
    </source>
</evidence>
<dbReference type="AlphaFoldDB" id="A0A839QNL8"/>
<proteinExistence type="predicted"/>
<keyword evidence="1" id="KW-0472">Membrane</keyword>
<feature type="transmembrane region" description="Helical" evidence="1">
    <location>
        <begin position="7"/>
        <end position="26"/>
    </location>
</feature>
<gene>
    <name evidence="2" type="ORF">E9229_001003</name>
</gene>
<dbReference type="Pfam" id="PF19684">
    <property type="entry name" value="DUF6186"/>
    <property type="match status" value="1"/>
</dbReference>
<sequence length="66" mass="7553">MTREWAIVGYLAVPVVALLLFVLPAAWPRSWASPAELGAIVWENRAARMTLLLFCWWLGWHFLMPG</sequence>
<comment type="caution">
    <text evidence="2">The sequence shown here is derived from an EMBL/GenBank/DDBJ whole genome shotgun (WGS) entry which is preliminary data.</text>
</comment>
<keyword evidence="3" id="KW-1185">Reference proteome</keyword>
<reference evidence="2 3" key="1">
    <citation type="submission" date="2020-08" db="EMBL/GenBank/DDBJ databases">
        <title>Sequencing the genomes of 1000 actinobacteria strains.</title>
        <authorList>
            <person name="Klenk H.-P."/>
        </authorList>
    </citation>
    <scope>NUCLEOTIDE SEQUENCE [LARGE SCALE GENOMIC DNA]</scope>
    <source>
        <strain evidence="2 3">DSM 22826</strain>
    </source>
</reference>
<keyword evidence="1" id="KW-1133">Transmembrane helix</keyword>
<evidence type="ECO:0000256" key="1">
    <source>
        <dbReference type="SAM" id="Phobius"/>
    </source>
</evidence>
<organism evidence="2 3">
    <name type="scientific">Paeniglutamicibacter cryotolerans</name>
    <dbReference type="NCBI Taxonomy" id="670079"/>
    <lineage>
        <taxon>Bacteria</taxon>
        <taxon>Bacillati</taxon>
        <taxon>Actinomycetota</taxon>
        <taxon>Actinomycetes</taxon>
        <taxon>Micrococcales</taxon>
        <taxon>Micrococcaceae</taxon>
        <taxon>Paeniglutamicibacter</taxon>
    </lineage>
</organism>
<keyword evidence="1" id="KW-0812">Transmembrane</keyword>
<feature type="transmembrane region" description="Helical" evidence="1">
    <location>
        <begin position="46"/>
        <end position="63"/>
    </location>
</feature>
<accession>A0A839QNL8</accession>
<dbReference type="InterPro" id="IPR046177">
    <property type="entry name" value="DUF6186"/>
</dbReference>
<protein>
    <submittedName>
        <fullName evidence="2">Uncharacterized protein</fullName>
    </submittedName>
</protein>
<evidence type="ECO:0000313" key="2">
    <source>
        <dbReference type="EMBL" id="MBB2994812.1"/>
    </source>
</evidence>
<dbReference type="EMBL" id="JACHVS010000001">
    <property type="protein sequence ID" value="MBB2994812.1"/>
    <property type="molecule type" value="Genomic_DNA"/>
</dbReference>
<name>A0A839QNL8_9MICC</name>